<dbReference type="SUPFAM" id="SSF48300">
    <property type="entry name" value="Ribosomal protein L7/12, oligomerisation (N-terminal) domain"/>
    <property type="match status" value="1"/>
</dbReference>
<gene>
    <name evidence="7" type="ORF">EAH_00014760</name>
</gene>
<dbReference type="OrthoDB" id="250175at2759"/>
<dbReference type="AlphaFoldDB" id="U6GLB6"/>
<protein>
    <submittedName>
        <fullName evidence="7">50S ribosomal protein L12, putative</fullName>
    </submittedName>
</protein>
<dbReference type="InterPro" id="IPR008932">
    <property type="entry name" value="Ribosomal_bL12_oligo"/>
</dbReference>
<keyword evidence="3" id="KW-0687">Ribonucleoprotein</keyword>
<evidence type="ECO:0000313" key="7">
    <source>
        <dbReference type="EMBL" id="CDI80377.1"/>
    </source>
</evidence>
<reference evidence="7" key="1">
    <citation type="submission" date="2013-10" db="EMBL/GenBank/DDBJ databases">
        <title>Genomic analysis of the causative agents of coccidiosis in chickens.</title>
        <authorList>
            <person name="Reid A.J."/>
            <person name="Blake D."/>
            <person name="Billington K."/>
            <person name="Browne H."/>
            <person name="Dunn M."/>
            <person name="Hung S."/>
            <person name="Kawahara F."/>
            <person name="Miranda-Saavedra D."/>
            <person name="Mourier T."/>
            <person name="Nagra H."/>
            <person name="Otto T.D."/>
            <person name="Rawlings N."/>
            <person name="Sanchez A."/>
            <person name="Sanders M."/>
            <person name="Subramaniam C."/>
            <person name="Tay Y."/>
            <person name="Dear P."/>
            <person name="Doerig C."/>
            <person name="Gruber A."/>
            <person name="Parkinson J."/>
            <person name="Shirley M."/>
            <person name="Wan K.L."/>
            <person name="Berriman M."/>
            <person name="Tomley F."/>
            <person name="Pain A."/>
        </authorList>
    </citation>
    <scope>NUCLEOTIDE SEQUENCE</scope>
    <source>
        <strain evidence="7">Houghton</strain>
    </source>
</reference>
<dbReference type="InterPro" id="IPR013823">
    <property type="entry name" value="Ribosomal_bL12_C"/>
</dbReference>
<dbReference type="InterPro" id="IPR014719">
    <property type="entry name" value="Ribosomal_bL12_C/ClpS-like"/>
</dbReference>
<feature type="region of interest" description="Disordered" evidence="4">
    <location>
        <begin position="149"/>
        <end position="178"/>
    </location>
</feature>
<proteinExistence type="inferred from homology"/>
<dbReference type="GeneID" id="25269546"/>
<dbReference type="CDD" id="cd00387">
    <property type="entry name" value="Ribosomal_L7_L12"/>
    <property type="match status" value="1"/>
</dbReference>
<evidence type="ECO:0000259" key="5">
    <source>
        <dbReference type="Pfam" id="PF00542"/>
    </source>
</evidence>
<dbReference type="HAMAP" id="MF_00368">
    <property type="entry name" value="Ribosomal_bL12"/>
    <property type="match status" value="1"/>
</dbReference>
<dbReference type="Gene3D" id="1.20.5.710">
    <property type="entry name" value="Single helix bin"/>
    <property type="match status" value="1"/>
</dbReference>
<dbReference type="GO" id="GO:0005840">
    <property type="term" value="C:ribosome"/>
    <property type="evidence" value="ECO:0007669"/>
    <property type="project" value="UniProtKB-KW"/>
</dbReference>
<dbReference type="PANTHER" id="PTHR45987">
    <property type="entry name" value="39S RIBOSOMAL PROTEIN L12"/>
    <property type="match status" value="1"/>
</dbReference>
<evidence type="ECO:0000313" key="8">
    <source>
        <dbReference type="Proteomes" id="UP000018050"/>
    </source>
</evidence>
<dbReference type="GO" id="GO:0003735">
    <property type="term" value="F:structural constituent of ribosome"/>
    <property type="evidence" value="ECO:0007669"/>
    <property type="project" value="InterPro"/>
</dbReference>
<evidence type="ECO:0000256" key="4">
    <source>
        <dbReference type="SAM" id="MobiDB-lite"/>
    </source>
</evidence>
<dbReference type="GO" id="GO:1990904">
    <property type="term" value="C:ribonucleoprotein complex"/>
    <property type="evidence" value="ECO:0007669"/>
    <property type="project" value="UniProtKB-KW"/>
</dbReference>
<dbReference type="EMBL" id="HG671193">
    <property type="protein sequence ID" value="CDI80377.1"/>
    <property type="molecule type" value="Genomic_DNA"/>
</dbReference>
<reference evidence="7" key="2">
    <citation type="submission" date="2013-10" db="EMBL/GenBank/DDBJ databases">
        <authorList>
            <person name="Aslett M."/>
        </authorList>
    </citation>
    <scope>NUCLEOTIDE SEQUENCE</scope>
    <source>
        <strain evidence="7">Houghton</strain>
    </source>
</reference>
<dbReference type="GO" id="GO:0003729">
    <property type="term" value="F:mRNA binding"/>
    <property type="evidence" value="ECO:0007669"/>
    <property type="project" value="TreeGrafter"/>
</dbReference>
<feature type="compositionally biased region" description="Low complexity" evidence="4">
    <location>
        <begin position="149"/>
        <end position="160"/>
    </location>
</feature>
<dbReference type="NCBIfam" id="TIGR00855">
    <property type="entry name" value="L12"/>
    <property type="match status" value="1"/>
</dbReference>
<dbReference type="VEuPathDB" id="ToxoDB:EAH_00014760"/>
<evidence type="ECO:0000259" key="6">
    <source>
        <dbReference type="Pfam" id="PF16320"/>
    </source>
</evidence>
<dbReference type="Gene3D" id="3.30.1390.10">
    <property type="match status" value="1"/>
</dbReference>
<feature type="domain" description="Large ribosomal subunit protein bL12 oligomerization" evidence="6">
    <location>
        <begin position="113"/>
        <end position="159"/>
    </location>
</feature>
<feature type="compositionally biased region" description="Low complexity" evidence="4">
    <location>
        <begin position="82"/>
        <end position="94"/>
    </location>
</feature>
<accession>U6GLB6</accession>
<feature type="domain" description="Large ribosomal subunit protein bL12 C-terminal" evidence="5">
    <location>
        <begin position="181"/>
        <end position="248"/>
    </location>
</feature>
<dbReference type="SUPFAM" id="SSF54736">
    <property type="entry name" value="ClpS-like"/>
    <property type="match status" value="1"/>
</dbReference>
<dbReference type="InterPro" id="IPR000206">
    <property type="entry name" value="Ribosomal_bL12"/>
</dbReference>
<dbReference type="PANTHER" id="PTHR45987:SF4">
    <property type="entry name" value="LARGE RIBOSOMAL SUBUNIT PROTEIN BL12M"/>
    <property type="match status" value="1"/>
</dbReference>
<dbReference type="OMA" id="HARECSS"/>
<evidence type="ECO:0000256" key="1">
    <source>
        <dbReference type="ARBA" id="ARBA00007197"/>
    </source>
</evidence>
<dbReference type="RefSeq" id="XP_013249665.1">
    <property type="nucleotide sequence ID" value="XM_013394211.1"/>
</dbReference>
<keyword evidence="8" id="KW-1185">Reference proteome</keyword>
<dbReference type="Pfam" id="PF00542">
    <property type="entry name" value="Ribosomal_L12"/>
    <property type="match status" value="1"/>
</dbReference>
<dbReference type="Proteomes" id="UP000018050">
    <property type="component" value="Unassembled WGS sequence"/>
</dbReference>
<dbReference type="GO" id="GO:0005737">
    <property type="term" value="C:cytoplasm"/>
    <property type="evidence" value="ECO:0007669"/>
    <property type="project" value="UniProtKB-ARBA"/>
</dbReference>
<feature type="region of interest" description="Disordered" evidence="4">
    <location>
        <begin position="82"/>
        <end position="109"/>
    </location>
</feature>
<sequence length="249" mass="25723">MLNIVSRKSWGLVPLHLQLLSSATDCLCFTPRRLHTRRAPHGGGTAEPRCVARAGAGASTAISRPPSFLTAHHRCLSLMSSTSSRPVSSVSAGGPQAGGGGDGPQPSISPRVQAVLDQLQQLTLLEVSQLVRQLEMVFGVSAASALGPGAAATPAEAPAGCQSAGVSGGSDSPDTPEKTEFRVVVKAVPTASRISVIKTLRSVRGDLGLKEAKNFIDSLPKDVTENVSKVEAQKIFDALKAAGAEVEMV</sequence>
<evidence type="ECO:0000256" key="2">
    <source>
        <dbReference type="ARBA" id="ARBA00022980"/>
    </source>
</evidence>
<dbReference type="Pfam" id="PF16320">
    <property type="entry name" value="Ribosomal_L12_N"/>
    <property type="match status" value="1"/>
</dbReference>
<dbReference type="InterPro" id="IPR036235">
    <property type="entry name" value="Ribosomal_bL12_oligo_N_sf"/>
</dbReference>
<evidence type="ECO:0000256" key="3">
    <source>
        <dbReference type="ARBA" id="ARBA00023274"/>
    </source>
</evidence>
<organism evidence="7 8">
    <name type="scientific">Eimeria acervulina</name>
    <name type="common">Coccidian parasite</name>
    <dbReference type="NCBI Taxonomy" id="5801"/>
    <lineage>
        <taxon>Eukaryota</taxon>
        <taxon>Sar</taxon>
        <taxon>Alveolata</taxon>
        <taxon>Apicomplexa</taxon>
        <taxon>Conoidasida</taxon>
        <taxon>Coccidia</taxon>
        <taxon>Eucoccidiorida</taxon>
        <taxon>Eimeriorina</taxon>
        <taxon>Eimeriidae</taxon>
        <taxon>Eimeria</taxon>
    </lineage>
</organism>
<dbReference type="GO" id="GO:0006412">
    <property type="term" value="P:translation"/>
    <property type="evidence" value="ECO:0007669"/>
    <property type="project" value="InterPro"/>
</dbReference>
<keyword evidence="2 7" id="KW-0689">Ribosomal protein</keyword>
<name>U6GLB6_EIMAC</name>
<comment type="similarity">
    <text evidence="1">Belongs to the bacterial ribosomal protein bL12 family.</text>
</comment>